<dbReference type="PANTHER" id="PTHR48174:SF5">
    <property type="entry name" value="VACUOLAR PROTEIN SORTING-ASSOCIATED PROTEIN 62"/>
    <property type="match status" value="1"/>
</dbReference>
<evidence type="ECO:0000313" key="2">
    <source>
        <dbReference type="EMBL" id="CAA9465561.1"/>
    </source>
</evidence>
<keyword evidence="1" id="KW-1133">Transmembrane helix</keyword>
<name>A0A6J4R6F1_9ACTN</name>
<accession>A0A6J4R6F1</accession>
<feature type="transmembrane region" description="Helical" evidence="1">
    <location>
        <begin position="545"/>
        <end position="563"/>
    </location>
</feature>
<sequence length="616" mass="69237">MKADRASTALLRRFEPVIRSTSGDRFYPMDVEPYVRACSLWVQKPGEEAVCVVPDGKLSLDRLAQQPLDEAGAVHFLKLSDAEDIGPDSRGGLVRLFRRRAKDRKEVRQAFRAGRGRLARVGYFSRFVDALYSIALLARGRVPGEAAAAASVTYERIMAEHENYRYHGRVLRQDGWVVLQYWLFYPFNNWRSGFFGANDHEADWEKVFVYLSESEAGEVSPEWVAYAAHNYTGDNLRRRWDDPEVEKVGEHPVIYVGAGSHASYFAPGEYLTELTLPLPKPMARTTSSIRSFWETKLGQYVGDGGQGGGYFSIPFVDYARGDGLTVGEGGDRAWDEPRLLANPIPDWVSGYRGLWGLYARDPFEGEDAPAGPMYNRDKSINRAWYDPVGWAGLDKVPPPTETLQAVLEQRADIISRCGTLRVEIDDKSRRLKKLGVELAAIRDRSHLDAPYEVGAWRVAELSGELDRLRARLATDEAVSESLEEYAERLRAGERDPARSHISRAHSPASEDELRVSRVAEGWAAISVSLMLISFVGIAMFEREHLISMLVFSIAFFAFVEAGFRGRLVNLVSSANIGLAVVATLIIVYEFFWQLVVAAVLIVGLYVLWDNVRELRR</sequence>
<organism evidence="2">
    <name type="scientific">uncultured Rubrobacteraceae bacterium</name>
    <dbReference type="NCBI Taxonomy" id="349277"/>
    <lineage>
        <taxon>Bacteria</taxon>
        <taxon>Bacillati</taxon>
        <taxon>Actinomycetota</taxon>
        <taxon>Rubrobacteria</taxon>
        <taxon>Rubrobacterales</taxon>
        <taxon>Rubrobacteraceae</taxon>
        <taxon>environmental samples</taxon>
    </lineage>
</organism>
<gene>
    <name evidence="2" type="ORF">AVDCRST_MAG58-3425</name>
</gene>
<dbReference type="AlphaFoldDB" id="A0A6J4R6F1"/>
<evidence type="ECO:0000256" key="1">
    <source>
        <dbReference type="SAM" id="Phobius"/>
    </source>
</evidence>
<keyword evidence="1" id="KW-0472">Membrane</keyword>
<dbReference type="EMBL" id="CADCVF010000070">
    <property type="protein sequence ID" value="CAA9465561.1"/>
    <property type="molecule type" value="Genomic_DNA"/>
</dbReference>
<reference evidence="2" key="1">
    <citation type="submission" date="2020-02" db="EMBL/GenBank/DDBJ databases">
        <authorList>
            <person name="Meier V. D."/>
        </authorList>
    </citation>
    <scope>NUCLEOTIDE SEQUENCE</scope>
    <source>
        <strain evidence="2">AVDCRST_MAG58</strain>
    </source>
</reference>
<proteinExistence type="predicted"/>
<protein>
    <submittedName>
        <fullName evidence="2">Uncharacterized protein</fullName>
    </submittedName>
</protein>
<keyword evidence="1" id="KW-0812">Transmembrane</keyword>
<feature type="transmembrane region" description="Helical" evidence="1">
    <location>
        <begin position="575"/>
        <end position="608"/>
    </location>
</feature>
<dbReference type="PANTHER" id="PTHR48174">
    <property type="entry name" value="DUF946 FAMILY PROTEIN"/>
    <property type="match status" value="1"/>
</dbReference>